<sequence length="121" mass="14023">MTMNLNTSITFMEKPKASCPKSKVPIILEIQSHASSRSATVITSQRRQHQREMTKLFLLHRKDSDLGTSFTWSGTRTERERCRHEVENLQSYIEYQFIVMVVGEVGRCQLSEKLWLKTCAS</sequence>
<dbReference type="InterPro" id="IPR013783">
    <property type="entry name" value="Ig-like_fold"/>
</dbReference>
<name>A0AAD8C2H9_BIOPF</name>
<organism evidence="1 2">
    <name type="scientific">Biomphalaria pfeifferi</name>
    <name type="common">Bloodfluke planorb</name>
    <name type="synonym">Freshwater snail</name>
    <dbReference type="NCBI Taxonomy" id="112525"/>
    <lineage>
        <taxon>Eukaryota</taxon>
        <taxon>Metazoa</taxon>
        <taxon>Spiralia</taxon>
        <taxon>Lophotrochozoa</taxon>
        <taxon>Mollusca</taxon>
        <taxon>Gastropoda</taxon>
        <taxon>Heterobranchia</taxon>
        <taxon>Euthyneura</taxon>
        <taxon>Panpulmonata</taxon>
        <taxon>Hygrophila</taxon>
        <taxon>Lymnaeoidea</taxon>
        <taxon>Planorbidae</taxon>
        <taxon>Biomphalaria</taxon>
    </lineage>
</organism>
<evidence type="ECO:0000313" key="2">
    <source>
        <dbReference type="Proteomes" id="UP001233172"/>
    </source>
</evidence>
<accession>A0AAD8C2H9</accession>
<dbReference type="AlphaFoldDB" id="A0AAD8C2H9"/>
<dbReference type="SUPFAM" id="SSF49265">
    <property type="entry name" value="Fibronectin type III"/>
    <property type="match status" value="1"/>
</dbReference>
<keyword evidence="2" id="KW-1185">Reference proteome</keyword>
<comment type="caution">
    <text evidence="1">The sequence shown here is derived from an EMBL/GenBank/DDBJ whole genome shotgun (WGS) entry which is preliminary data.</text>
</comment>
<reference evidence="1" key="2">
    <citation type="submission" date="2023-04" db="EMBL/GenBank/DDBJ databases">
        <authorList>
            <person name="Bu L."/>
            <person name="Lu L."/>
            <person name="Laidemitt M.R."/>
            <person name="Zhang S.M."/>
            <person name="Mutuku M."/>
            <person name="Mkoji G."/>
            <person name="Steinauer M."/>
            <person name="Loker E.S."/>
        </authorList>
    </citation>
    <scope>NUCLEOTIDE SEQUENCE</scope>
    <source>
        <strain evidence="1">KasaAsao</strain>
        <tissue evidence="1">Whole Snail</tissue>
    </source>
</reference>
<proteinExistence type="predicted"/>
<gene>
    <name evidence="1" type="ORF">Bpfe_005347</name>
</gene>
<evidence type="ECO:0000313" key="1">
    <source>
        <dbReference type="EMBL" id="KAK0065321.1"/>
    </source>
</evidence>
<dbReference type="Gene3D" id="2.60.40.10">
    <property type="entry name" value="Immunoglobulins"/>
    <property type="match status" value="1"/>
</dbReference>
<dbReference type="InterPro" id="IPR036116">
    <property type="entry name" value="FN3_sf"/>
</dbReference>
<dbReference type="EMBL" id="JASAOG010000014">
    <property type="protein sequence ID" value="KAK0065321.1"/>
    <property type="molecule type" value="Genomic_DNA"/>
</dbReference>
<dbReference type="Proteomes" id="UP001233172">
    <property type="component" value="Unassembled WGS sequence"/>
</dbReference>
<protein>
    <submittedName>
        <fullName evidence="1">Uncharacterized protein</fullName>
    </submittedName>
</protein>
<reference evidence="1" key="1">
    <citation type="journal article" date="2023" name="PLoS Negl. Trop. Dis.">
        <title>A genome sequence for Biomphalaria pfeifferi, the major vector snail for the human-infecting parasite Schistosoma mansoni.</title>
        <authorList>
            <person name="Bu L."/>
            <person name="Lu L."/>
            <person name="Laidemitt M.R."/>
            <person name="Zhang S.M."/>
            <person name="Mutuku M."/>
            <person name="Mkoji G."/>
            <person name="Steinauer M."/>
            <person name="Loker E.S."/>
        </authorList>
    </citation>
    <scope>NUCLEOTIDE SEQUENCE</scope>
    <source>
        <strain evidence="1">KasaAsao</strain>
    </source>
</reference>